<keyword evidence="3" id="KW-0677">Repeat</keyword>
<dbReference type="InterPro" id="IPR013087">
    <property type="entry name" value="Znf_C2H2_type"/>
</dbReference>
<evidence type="ECO:0000256" key="4">
    <source>
        <dbReference type="ARBA" id="ARBA00022771"/>
    </source>
</evidence>
<protein>
    <recommendedName>
        <fullName evidence="22">Lysine-specific demethylase ELF6</fullName>
    </recommendedName>
</protein>
<keyword evidence="21" id="KW-1185">Reference proteome</keyword>
<evidence type="ECO:0008006" key="22">
    <source>
        <dbReference type="Google" id="ProtNLM"/>
    </source>
</evidence>
<dbReference type="Pfam" id="PF02375">
    <property type="entry name" value="JmjN"/>
    <property type="match status" value="1"/>
</dbReference>
<dbReference type="InterPro" id="IPR003349">
    <property type="entry name" value="JmjN"/>
</dbReference>
<gene>
    <name evidence="20" type="ORF">HRI_002703500</name>
</gene>
<evidence type="ECO:0000256" key="6">
    <source>
        <dbReference type="ARBA" id="ARBA00022853"/>
    </source>
</evidence>
<keyword evidence="9" id="KW-0408">Iron</keyword>
<dbReference type="Gene3D" id="2.60.120.650">
    <property type="entry name" value="Cupin"/>
    <property type="match status" value="1"/>
</dbReference>
<dbReference type="OrthoDB" id="9547406at2759"/>
<evidence type="ECO:0000256" key="13">
    <source>
        <dbReference type="ARBA" id="ARBA00050682"/>
    </source>
</evidence>
<dbReference type="GO" id="GO:0009826">
    <property type="term" value="P:unidimensional cell growth"/>
    <property type="evidence" value="ECO:0007669"/>
    <property type="project" value="UniProtKB-ARBA"/>
</dbReference>
<feature type="domain" description="JmjN" evidence="18">
    <location>
        <begin position="16"/>
        <end position="57"/>
    </location>
</feature>
<dbReference type="InterPro" id="IPR036236">
    <property type="entry name" value="Znf_C2H2_sf"/>
</dbReference>
<keyword evidence="6" id="KW-0156">Chromatin regulator</keyword>
<evidence type="ECO:0000259" key="18">
    <source>
        <dbReference type="PROSITE" id="PS51183"/>
    </source>
</evidence>
<dbReference type="PROSITE" id="PS51184">
    <property type="entry name" value="JMJC"/>
    <property type="match status" value="1"/>
</dbReference>
<dbReference type="GO" id="GO:0005634">
    <property type="term" value="C:nucleus"/>
    <property type="evidence" value="ECO:0007669"/>
    <property type="project" value="TreeGrafter"/>
</dbReference>
<feature type="domain" description="C2H2-type" evidence="17">
    <location>
        <begin position="1411"/>
        <end position="1440"/>
    </location>
</feature>
<feature type="domain" description="C2H2-type" evidence="17">
    <location>
        <begin position="1381"/>
        <end position="1410"/>
    </location>
</feature>
<dbReference type="SMART" id="SM00355">
    <property type="entry name" value="ZnF_C2H2"/>
    <property type="match status" value="4"/>
</dbReference>
<dbReference type="SUPFAM" id="SSF57667">
    <property type="entry name" value="beta-beta-alpha zinc fingers"/>
    <property type="match status" value="2"/>
</dbReference>
<feature type="region of interest" description="Disordered" evidence="16">
    <location>
        <begin position="242"/>
        <end position="269"/>
    </location>
</feature>
<dbReference type="PANTHER" id="PTHR10694:SF45">
    <property type="entry name" value="LYSINE-SPECIFIC DEMETHYLASE ELF6"/>
    <property type="match status" value="1"/>
</dbReference>
<dbReference type="GO" id="GO:0009741">
    <property type="term" value="P:response to brassinosteroid"/>
    <property type="evidence" value="ECO:0007669"/>
    <property type="project" value="UniProtKB-ARBA"/>
</dbReference>
<evidence type="ECO:0000313" key="20">
    <source>
        <dbReference type="EMBL" id="GMI90342.1"/>
    </source>
</evidence>
<dbReference type="PROSITE" id="PS00028">
    <property type="entry name" value="ZINC_FINGER_C2H2_1"/>
    <property type="match status" value="3"/>
</dbReference>
<evidence type="ECO:0000256" key="10">
    <source>
        <dbReference type="ARBA" id="ARBA00023015"/>
    </source>
</evidence>
<keyword evidence="12" id="KW-0539">Nucleus</keyword>
<dbReference type="GO" id="GO:0010628">
    <property type="term" value="P:positive regulation of gene expression"/>
    <property type="evidence" value="ECO:0007669"/>
    <property type="project" value="UniProtKB-ARBA"/>
</dbReference>
<keyword evidence="10" id="KW-0805">Transcription regulation</keyword>
<keyword evidence="11" id="KW-0804">Transcription</keyword>
<dbReference type="FunFam" id="3.30.160.60:FF:000747">
    <property type="entry name" value="Probable lysine-specific demethylase ELF6"/>
    <property type="match status" value="1"/>
</dbReference>
<evidence type="ECO:0000259" key="17">
    <source>
        <dbReference type="PROSITE" id="PS50157"/>
    </source>
</evidence>
<comment type="caution">
    <text evidence="20">The sequence shown here is derived from an EMBL/GenBank/DDBJ whole genome shotgun (WGS) entry which is preliminary data.</text>
</comment>
<evidence type="ECO:0000313" key="21">
    <source>
        <dbReference type="Proteomes" id="UP001165190"/>
    </source>
</evidence>
<dbReference type="InterPro" id="IPR003347">
    <property type="entry name" value="JmjC_dom"/>
</dbReference>
<dbReference type="Proteomes" id="UP001165190">
    <property type="component" value="Unassembled WGS sequence"/>
</dbReference>
<dbReference type="GO" id="GO:0006355">
    <property type="term" value="P:regulation of DNA-templated transcription"/>
    <property type="evidence" value="ECO:0007669"/>
    <property type="project" value="UniProtKB-ARBA"/>
</dbReference>
<dbReference type="GO" id="GO:0000785">
    <property type="term" value="C:chromatin"/>
    <property type="evidence" value="ECO:0007669"/>
    <property type="project" value="TreeGrafter"/>
</dbReference>
<evidence type="ECO:0000256" key="16">
    <source>
        <dbReference type="SAM" id="MobiDB-lite"/>
    </source>
</evidence>
<keyword evidence="7" id="KW-0223">Dioxygenase</keyword>
<feature type="domain" description="JmjC" evidence="19">
    <location>
        <begin position="284"/>
        <end position="453"/>
    </location>
</feature>
<dbReference type="PROSITE" id="PS50157">
    <property type="entry name" value="ZINC_FINGER_C2H2_2"/>
    <property type="match status" value="3"/>
</dbReference>
<dbReference type="GO" id="GO:0008270">
    <property type="term" value="F:zinc ion binding"/>
    <property type="evidence" value="ECO:0007669"/>
    <property type="project" value="UniProtKB-KW"/>
</dbReference>
<keyword evidence="4 15" id="KW-0863">Zinc-finger</keyword>
<feature type="region of interest" description="Disordered" evidence="16">
    <location>
        <begin position="1324"/>
        <end position="1352"/>
    </location>
</feature>
<reference evidence="20" key="1">
    <citation type="submission" date="2023-05" db="EMBL/GenBank/DDBJ databases">
        <title>Genome and transcriptome analyses reveal genes involved in the formation of fine ridges on petal epidermal cells in Hibiscus trionum.</title>
        <authorList>
            <person name="Koshimizu S."/>
            <person name="Masuda S."/>
            <person name="Ishii T."/>
            <person name="Shirasu K."/>
            <person name="Hoshino A."/>
            <person name="Arita M."/>
        </authorList>
    </citation>
    <scope>NUCLEOTIDE SEQUENCE</scope>
    <source>
        <strain evidence="20">Hamamatsu line</strain>
    </source>
</reference>
<evidence type="ECO:0000256" key="8">
    <source>
        <dbReference type="ARBA" id="ARBA00023002"/>
    </source>
</evidence>
<dbReference type="SMART" id="SM00558">
    <property type="entry name" value="JmjC"/>
    <property type="match status" value="1"/>
</dbReference>
<dbReference type="GO" id="GO:0048580">
    <property type="term" value="P:regulation of post-embryonic development"/>
    <property type="evidence" value="ECO:0007669"/>
    <property type="project" value="UniProtKB-ARBA"/>
</dbReference>
<comment type="catalytic activity">
    <reaction evidence="13">
        <text>N(6),N(6)-dimethyl-L-lysyl(27)-[histone H3] + 2-oxoglutarate + O2 = N(6)-methyl-L-lysyl(27)-[histone H3] + formaldehyde + succinate + CO2</text>
        <dbReference type="Rhea" id="RHEA:60232"/>
        <dbReference type="Rhea" id="RHEA-COMP:15539"/>
        <dbReference type="Rhea" id="RHEA-COMP:15544"/>
        <dbReference type="ChEBI" id="CHEBI:15379"/>
        <dbReference type="ChEBI" id="CHEBI:16526"/>
        <dbReference type="ChEBI" id="CHEBI:16810"/>
        <dbReference type="ChEBI" id="CHEBI:16842"/>
        <dbReference type="ChEBI" id="CHEBI:30031"/>
        <dbReference type="ChEBI" id="CHEBI:61929"/>
        <dbReference type="ChEBI" id="CHEBI:61976"/>
    </reaction>
    <physiologicalReaction direction="left-to-right" evidence="13">
        <dbReference type="Rhea" id="RHEA:60233"/>
    </physiologicalReaction>
</comment>
<evidence type="ECO:0000256" key="3">
    <source>
        <dbReference type="ARBA" id="ARBA00022737"/>
    </source>
</evidence>
<dbReference type="GO" id="GO:0040029">
    <property type="term" value="P:epigenetic regulation of gene expression"/>
    <property type="evidence" value="ECO:0007669"/>
    <property type="project" value="UniProtKB-ARBA"/>
</dbReference>
<dbReference type="SMART" id="SM00545">
    <property type="entry name" value="JmjN"/>
    <property type="match status" value="1"/>
</dbReference>
<feature type="compositionally biased region" description="Polar residues" evidence="16">
    <location>
        <begin position="249"/>
        <end position="263"/>
    </location>
</feature>
<dbReference type="GO" id="GO:0071558">
    <property type="term" value="F:histone H3K27me2/H3K27me3 demethylase activity"/>
    <property type="evidence" value="ECO:0007669"/>
    <property type="project" value="UniProtKB-ARBA"/>
</dbReference>
<feature type="domain" description="C2H2-type" evidence="17">
    <location>
        <begin position="1441"/>
        <end position="1467"/>
    </location>
</feature>
<organism evidence="20 21">
    <name type="scientific">Hibiscus trionum</name>
    <name type="common">Flower of an hour</name>
    <dbReference type="NCBI Taxonomy" id="183268"/>
    <lineage>
        <taxon>Eukaryota</taxon>
        <taxon>Viridiplantae</taxon>
        <taxon>Streptophyta</taxon>
        <taxon>Embryophyta</taxon>
        <taxon>Tracheophyta</taxon>
        <taxon>Spermatophyta</taxon>
        <taxon>Magnoliopsida</taxon>
        <taxon>eudicotyledons</taxon>
        <taxon>Gunneridae</taxon>
        <taxon>Pentapetalae</taxon>
        <taxon>rosids</taxon>
        <taxon>malvids</taxon>
        <taxon>Malvales</taxon>
        <taxon>Malvaceae</taxon>
        <taxon>Malvoideae</taxon>
        <taxon>Hibiscus</taxon>
    </lineage>
</organism>
<keyword evidence="8" id="KW-0560">Oxidoreductase</keyword>
<dbReference type="Pfam" id="PF02373">
    <property type="entry name" value="JmjC"/>
    <property type="match status" value="1"/>
</dbReference>
<dbReference type="SUPFAM" id="SSF51197">
    <property type="entry name" value="Clavaminate synthase-like"/>
    <property type="match status" value="1"/>
</dbReference>
<dbReference type="GO" id="GO:0034647">
    <property type="term" value="F:histone H3K4me/H3K4me2/H3K4me3 demethylase activity"/>
    <property type="evidence" value="ECO:0007669"/>
    <property type="project" value="TreeGrafter"/>
</dbReference>
<sequence length="1473" mass="164421">MGNVEIPKWLKRLPLAPEFRPTDTEFADPIAYISKIEKEAGSYGICKIIPPLPKPSKKYVINNLNRSLSKCPELGSDVNVDSVSSFGDCGGDEEERRAVFTTRHQELGQSGKRMKGVANSPQCGVQKQVWQSGEIYTLEQFESKSRTLAKSLLGVLKEVSPLHIEALFWKLASEKSLYVEYANDVPGSAFGEPDGQFRYFHRRRRKRMSYMRENSECKKDEIDTVNNSHRDEIKDTSVKSGLDTCVETPKSSTTLSTMASDGNSHSKRKIGNVGNDMEGTAGWKLANSPWNLQVIARSAGSLTRFMPDDIPGVTSPMVYIGMLFSWFAWHVEDHELHSMNFLHTGSSKTWYAVPGDHAFAFEEVIRTEGYGGNIDRLAALSLLGEKTTLLSPELIVASGIPCCRLIQNPGEFVVTFPRAYHVGFSHGFNCGEAANFGTPQWLQVAKEAAVRRAAMNYLPMLSHQQLLYLLTMSFVSRIPRSLLPGARSSRLRDRLKEEREVLVKKAFIEDLLTENKLLSFLLKSESTYRAIMWDPLLLPYMSKDSKLPSGTATYSTILQENVSDIHSEDKSDHKNLLDEMSFYMKNLNYLYSDDDDLTCDLQVDSGTLACVACGILGYPFMSVVQPSEGATMELLPAKHLSSQSPTVLEPNNTHSCPVEGSVSGNLNHVVNLSLPSKDSPLPSITKFSEGWNTCNKYLRPRIFCLEHAVQVNELLQSKGGAKMLVICHSDYQKIKAQAIPVADAIGIPFYYNDVPLDAASEEDLNLINFAIDDEHDEIQEDWTSGLGVNLRYCVKVRKNSPFKQVQHALPLSGLFADKCNSSELLNIKWKSRKSRSKGKLNHPSPSKPHESVEIKVDEILVEKLDSDISKYGQKIIQYSRRKKRKPDYSTGAGRGSELLKNDLPREDLAASIQLLDEHGGDKSKINTRSESIRTQVEILTTSVVQKDQNKILEESYLDDENRSLTACASSQKQCEIKLMESNNESVKISPADECSKCCCIFADDERYVEKTTSATEVCNPLSEGRSEEPVSGYGLIDLGNSASSRSAQQHAGRFDQGLEDITIPKISINSCMTSENEVQQETEATSKSNYKAVLRSEDPTEPCVAADSCDGTISENKAQKQEIQINASKEGGIDQTANLSVEKYNLVSNNPCAKEDWHTDVTLDVEVLQETQATKRTAGDEVMTGSDLQIQEKQPTQVVIEACSEVYQGSSQEKPCAAATAAEETVSCCHRPMNQLTTAIEKYSRTDRETRTTTVNVNDGGEVYSSAYNEDHESVMADCKSSAMYGRKRMRELEETPEKVGADGFIRSPCEGLRPRARKDATSGLNACKASSEGLPTKETRKSSVHTQSKKKIKKGSHGCDLEGCHMSFETKEELRLHKQNRCPYDGCGKKFRSHKYAILHQRVHDDDRPLKCPWEGCSMSFKWAWARTEHIRVHTGERPYQCKVEGCGLSFRFVSDFSRHRRKTGHYVDSLD</sequence>
<dbReference type="EMBL" id="BSYR01000024">
    <property type="protein sequence ID" value="GMI90342.1"/>
    <property type="molecule type" value="Genomic_DNA"/>
</dbReference>
<accession>A0A9W7I708</accession>
<evidence type="ECO:0000256" key="12">
    <source>
        <dbReference type="ARBA" id="ARBA00023242"/>
    </source>
</evidence>
<evidence type="ECO:0000256" key="11">
    <source>
        <dbReference type="ARBA" id="ARBA00023163"/>
    </source>
</evidence>
<evidence type="ECO:0000256" key="1">
    <source>
        <dbReference type="ARBA" id="ARBA00009711"/>
    </source>
</evidence>
<evidence type="ECO:0000256" key="9">
    <source>
        <dbReference type="ARBA" id="ARBA00023004"/>
    </source>
</evidence>
<evidence type="ECO:0000256" key="5">
    <source>
        <dbReference type="ARBA" id="ARBA00022833"/>
    </source>
</evidence>
<comment type="similarity">
    <text evidence="1">Belongs to the JHDM3 histone demethylase family.</text>
</comment>
<evidence type="ECO:0000256" key="7">
    <source>
        <dbReference type="ARBA" id="ARBA00022964"/>
    </source>
</evidence>
<dbReference type="PANTHER" id="PTHR10694">
    <property type="entry name" value="LYSINE-SPECIFIC DEMETHYLASE"/>
    <property type="match status" value="1"/>
</dbReference>
<comment type="catalytic activity">
    <reaction evidence="14">
        <text>N(6),N(6),N(6)-trimethyl-L-lysyl(27)-[histone H3] + 2-oxoglutarate + O2 = N(6),N(6)-dimethyl-L-lysyl(27)-[histone H3] + formaldehyde + succinate + CO2</text>
        <dbReference type="Rhea" id="RHEA:60228"/>
        <dbReference type="Rhea" id="RHEA-COMP:15535"/>
        <dbReference type="Rhea" id="RHEA-COMP:15539"/>
        <dbReference type="ChEBI" id="CHEBI:15379"/>
        <dbReference type="ChEBI" id="CHEBI:16526"/>
        <dbReference type="ChEBI" id="CHEBI:16810"/>
        <dbReference type="ChEBI" id="CHEBI:16842"/>
        <dbReference type="ChEBI" id="CHEBI:30031"/>
        <dbReference type="ChEBI" id="CHEBI:61961"/>
        <dbReference type="ChEBI" id="CHEBI:61976"/>
    </reaction>
    <physiologicalReaction direction="left-to-right" evidence="14">
        <dbReference type="Rhea" id="RHEA:60229"/>
    </physiologicalReaction>
</comment>
<keyword evidence="2" id="KW-0479">Metal-binding</keyword>
<evidence type="ECO:0000256" key="15">
    <source>
        <dbReference type="PROSITE-ProRule" id="PRU00042"/>
    </source>
</evidence>
<dbReference type="GO" id="GO:2000028">
    <property type="term" value="P:regulation of photoperiodism, flowering"/>
    <property type="evidence" value="ECO:0007669"/>
    <property type="project" value="UniProtKB-ARBA"/>
</dbReference>
<dbReference type="PROSITE" id="PS51183">
    <property type="entry name" value="JMJN"/>
    <property type="match status" value="1"/>
</dbReference>
<dbReference type="Gene3D" id="3.30.160.60">
    <property type="entry name" value="Classic Zinc Finger"/>
    <property type="match status" value="1"/>
</dbReference>
<evidence type="ECO:0000256" key="2">
    <source>
        <dbReference type="ARBA" id="ARBA00022723"/>
    </source>
</evidence>
<proteinExistence type="inferred from homology"/>
<name>A0A9W7I708_HIBTR</name>
<keyword evidence="5" id="KW-0862">Zinc</keyword>
<evidence type="ECO:0000259" key="19">
    <source>
        <dbReference type="PROSITE" id="PS51184"/>
    </source>
</evidence>
<evidence type="ECO:0000256" key="14">
    <source>
        <dbReference type="ARBA" id="ARBA00051751"/>
    </source>
</evidence>